<feature type="domain" description="Histidine kinase" evidence="6">
    <location>
        <begin position="1"/>
        <end position="111"/>
    </location>
</feature>
<evidence type="ECO:0000259" key="6">
    <source>
        <dbReference type="PROSITE" id="PS50109"/>
    </source>
</evidence>
<dbReference type="Proteomes" id="UP000053881">
    <property type="component" value="Unassembled WGS sequence"/>
</dbReference>
<reference evidence="7 9" key="2">
    <citation type="submission" date="2015-06" db="EMBL/GenBank/DDBJ databases">
        <title>Genome sequencing project of Bacillus galactosidilyticus PL133.</title>
        <authorList>
            <person name="Gaiero J."/>
            <person name="Nicol R."/>
            <person name="Habash M."/>
        </authorList>
    </citation>
    <scope>NUCLEOTIDE SEQUENCE [LARGE SCALE GENOMIC DNA]</scope>
    <source>
        <strain evidence="7 9">PL133</strain>
    </source>
</reference>
<dbReference type="InterPro" id="IPR050640">
    <property type="entry name" value="Bact_2-comp_sensor_kinase"/>
</dbReference>
<accession>A0A0Q9XX58</accession>
<dbReference type="PROSITE" id="PS50109">
    <property type="entry name" value="HIS_KIN"/>
    <property type="match status" value="1"/>
</dbReference>
<keyword evidence="5" id="KW-0902">Two-component regulatory system</keyword>
<evidence type="ECO:0000256" key="5">
    <source>
        <dbReference type="ARBA" id="ARBA00023012"/>
    </source>
</evidence>
<comment type="caution">
    <text evidence="7">The sequence shown here is derived from an EMBL/GenBank/DDBJ whole genome shotgun (WGS) entry which is preliminary data.</text>
</comment>
<evidence type="ECO:0000256" key="4">
    <source>
        <dbReference type="ARBA" id="ARBA00022840"/>
    </source>
</evidence>
<gene>
    <name evidence="8" type="ORF">ABB05_10070</name>
    <name evidence="7" type="ORF">ACA29_14555</name>
</gene>
<name>A0A0Q9XX58_9BACI</name>
<dbReference type="EMBL" id="LDJR01000044">
    <property type="protein sequence ID" value="OAK71971.1"/>
    <property type="molecule type" value="Genomic_DNA"/>
</dbReference>
<keyword evidence="2" id="KW-0547">Nucleotide-binding</keyword>
<dbReference type="PATRIC" id="fig|217031.4.peg.4911"/>
<dbReference type="AlphaFoldDB" id="A0A0Q9XX58"/>
<dbReference type="InterPro" id="IPR003594">
    <property type="entry name" value="HATPase_dom"/>
</dbReference>
<evidence type="ECO:0000313" key="8">
    <source>
        <dbReference type="EMBL" id="OAK71971.1"/>
    </source>
</evidence>
<organism evidence="7 9">
    <name type="scientific">Lederbergia galactosidilytica</name>
    <dbReference type="NCBI Taxonomy" id="217031"/>
    <lineage>
        <taxon>Bacteria</taxon>
        <taxon>Bacillati</taxon>
        <taxon>Bacillota</taxon>
        <taxon>Bacilli</taxon>
        <taxon>Bacillales</taxon>
        <taxon>Bacillaceae</taxon>
        <taxon>Lederbergia</taxon>
    </lineage>
</organism>
<dbReference type="PANTHER" id="PTHR34220:SF7">
    <property type="entry name" value="SENSOR HISTIDINE KINASE YPDA"/>
    <property type="match status" value="1"/>
</dbReference>
<dbReference type="RefSeq" id="WP_057995182.1">
    <property type="nucleotide sequence ID" value="NZ_JAGGKH010000018.1"/>
</dbReference>
<reference evidence="8 10" key="1">
    <citation type="submission" date="2015-05" db="EMBL/GenBank/DDBJ databases">
        <title>Comparison of genome.</title>
        <authorList>
            <person name="Zheng Z."/>
            <person name="Sun M."/>
        </authorList>
    </citation>
    <scope>NUCLEOTIDE SEQUENCE [LARGE SCALE GENOMIC DNA]</scope>
    <source>
        <strain evidence="8 10">G25-74</strain>
    </source>
</reference>
<evidence type="ECO:0000313" key="7">
    <source>
        <dbReference type="EMBL" id="KRG11785.1"/>
    </source>
</evidence>
<dbReference type="GO" id="GO:0005524">
    <property type="term" value="F:ATP binding"/>
    <property type="evidence" value="ECO:0007669"/>
    <property type="project" value="UniProtKB-KW"/>
</dbReference>
<evidence type="ECO:0000256" key="1">
    <source>
        <dbReference type="ARBA" id="ARBA00022679"/>
    </source>
</evidence>
<dbReference type="Gene3D" id="3.30.565.10">
    <property type="entry name" value="Histidine kinase-like ATPase, C-terminal domain"/>
    <property type="match status" value="1"/>
</dbReference>
<evidence type="ECO:0000256" key="3">
    <source>
        <dbReference type="ARBA" id="ARBA00022777"/>
    </source>
</evidence>
<proteinExistence type="predicted"/>
<dbReference type="OrthoDB" id="9776552at2"/>
<protein>
    <recommendedName>
        <fullName evidence="6">Histidine kinase domain-containing protein</fullName>
    </recommendedName>
</protein>
<dbReference type="GO" id="GO:0000160">
    <property type="term" value="P:phosphorelay signal transduction system"/>
    <property type="evidence" value="ECO:0007669"/>
    <property type="project" value="UniProtKB-KW"/>
</dbReference>
<evidence type="ECO:0000256" key="2">
    <source>
        <dbReference type="ARBA" id="ARBA00022741"/>
    </source>
</evidence>
<keyword evidence="3" id="KW-0418">Kinase</keyword>
<dbReference type="InterPro" id="IPR036890">
    <property type="entry name" value="HATPase_C_sf"/>
</dbReference>
<evidence type="ECO:0000313" key="9">
    <source>
        <dbReference type="Proteomes" id="UP000053881"/>
    </source>
</evidence>
<keyword evidence="1" id="KW-0808">Transferase</keyword>
<dbReference type="GO" id="GO:0016301">
    <property type="term" value="F:kinase activity"/>
    <property type="evidence" value="ECO:0007669"/>
    <property type="project" value="UniProtKB-KW"/>
</dbReference>
<keyword evidence="10" id="KW-1185">Reference proteome</keyword>
<dbReference type="PANTHER" id="PTHR34220">
    <property type="entry name" value="SENSOR HISTIDINE KINASE YPDA"/>
    <property type="match status" value="1"/>
</dbReference>
<evidence type="ECO:0000313" key="10">
    <source>
        <dbReference type="Proteomes" id="UP000077881"/>
    </source>
</evidence>
<dbReference type="SUPFAM" id="SSF55874">
    <property type="entry name" value="ATPase domain of HSP90 chaperone/DNA topoisomerase II/histidine kinase"/>
    <property type="match status" value="1"/>
</dbReference>
<sequence length="111" mass="12373">MNVKIPPLNIQPLVENAVRHGVLKKANGGAIHIQIQKQADYIEVSIIDNGKGMTDEELQGLFIKKEHPQKRSNIGLKNINRRLKQLYGNGLIIKSAPNQGTIVTFQVPNKE</sequence>
<dbReference type="EMBL" id="LGPB01000112">
    <property type="protein sequence ID" value="KRG11785.1"/>
    <property type="molecule type" value="Genomic_DNA"/>
</dbReference>
<dbReference type="InterPro" id="IPR005467">
    <property type="entry name" value="His_kinase_dom"/>
</dbReference>
<dbReference type="STRING" id="217031.ABB05_10070"/>
<keyword evidence="4" id="KW-0067">ATP-binding</keyword>
<dbReference type="Pfam" id="PF02518">
    <property type="entry name" value="HATPase_c"/>
    <property type="match status" value="1"/>
</dbReference>
<dbReference type="Proteomes" id="UP000077881">
    <property type="component" value="Unassembled WGS sequence"/>
</dbReference>